<dbReference type="CDD" id="cd07033">
    <property type="entry name" value="TPP_PYR_DXS_TK_like"/>
    <property type="match status" value="1"/>
</dbReference>
<dbReference type="OrthoDB" id="8732661at2"/>
<dbReference type="Gene3D" id="3.40.50.970">
    <property type="match status" value="1"/>
</dbReference>
<dbReference type="InterPro" id="IPR009014">
    <property type="entry name" value="Transketo_C/PFOR_II"/>
</dbReference>
<dbReference type="SUPFAM" id="SSF52922">
    <property type="entry name" value="TK C-terminal domain-like"/>
    <property type="match status" value="1"/>
</dbReference>
<dbReference type="PANTHER" id="PTHR43825:SF1">
    <property type="entry name" value="TRANSKETOLASE-LIKE PYRIMIDINE-BINDING DOMAIN-CONTAINING PROTEIN"/>
    <property type="match status" value="1"/>
</dbReference>
<dbReference type="PANTHER" id="PTHR43825">
    <property type="entry name" value="PYRUVATE DEHYDROGENASE E1 COMPONENT"/>
    <property type="match status" value="1"/>
</dbReference>
<name>A0A4Q4ZDM5_9ACTN</name>
<keyword evidence="3" id="KW-1185">Reference proteome</keyword>
<dbReference type="InterPro" id="IPR005475">
    <property type="entry name" value="Transketolase-like_Pyr-bd"/>
</dbReference>
<dbReference type="GO" id="GO:0000287">
    <property type="term" value="F:magnesium ion binding"/>
    <property type="evidence" value="ECO:0007669"/>
    <property type="project" value="UniProtKB-ARBA"/>
</dbReference>
<sequence>MNPRIQFARTAADLVETDLSVALVYAEISGQFWGDVERRHPDRVINVGIREQLLVNVGAGLALTGMRPIVHTFGSFLVERSFEQVKLGFGHQDVGGVLVGSGGSFDIASGGRTHQVPGDVALMDTLPGVHVHAPSNSREVDVVLRRAVASDGLHYVRVVGQTNAVAHAGEGFHVVRRGAGATVIALGPVLDEVLAATEGRDVTVLYAHGVRPFDARTLRSVLAAPEVVLVEPWLVGTSAHVVADALRDVPHRLLALGVRREELRRYGTAEDHVRAHGLDAAGIARSLDGFLGAGAA</sequence>
<dbReference type="InterPro" id="IPR051157">
    <property type="entry name" value="PDH/Transketolase"/>
</dbReference>
<dbReference type="AlphaFoldDB" id="A0A4Q4ZDM5"/>
<proteinExistence type="predicted"/>
<dbReference type="Pfam" id="PF02779">
    <property type="entry name" value="Transket_pyr"/>
    <property type="match status" value="1"/>
</dbReference>
<dbReference type="InterPro" id="IPR029061">
    <property type="entry name" value="THDP-binding"/>
</dbReference>
<dbReference type="Gene3D" id="3.40.50.920">
    <property type="match status" value="1"/>
</dbReference>
<accession>A0A4Q4ZDM5</accession>
<protein>
    <submittedName>
        <fullName evidence="2">Transketolase</fullName>
    </submittedName>
</protein>
<dbReference type="SMART" id="SM00861">
    <property type="entry name" value="Transket_pyr"/>
    <property type="match status" value="1"/>
</dbReference>
<dbReference type="RefSeq" id="WP_134718134.1">
    <property type="nucleotide sequence ID" value="NZ_SDKM01000018.1"/>
</dbReference>
<organism evidence="2 3">
    <name type="scientific">Nocardioides guangzhouensis</name>
    <dbReference type="NCBI Taxonomy" id="2497878"/>
    <lineage>
        <taxon>Bacteria</taxon>
        <taxon>Bacillati</taxon>
        <taxon>Actinomycetota</taxon>
        <taxon>Actinomycetes</taxon>
        <taxon>Propionibacteriales</taxon>
        <taxon>Nocardioidaceae</taxon>
        <taxon>Nocardioides</taxon>
    </lineage>
</organism>
<evidence type="ECO:0000313" key="3">
    <source>
        <dbReference type="Proteomes" id="UP000295198"/>
    </source>
</evidence>
<dbReference type="EMBL" id="SDKM01000018">
    <property type="protein sequence ID" value="RYP85264.1"/>
    <property type="molecule type" value="Genomic_DNA"/>
</dbReference>
<comment type="caution">
    <text evidence="2">The sequence shown here is derived from an EMBL/GenBank/DDBJ whole genome shotgun (WGS) entry which is preliminary data.</text>
</comment>
<gene>
    <name evidence="2" type="ORF">EKO23_13505</name>
</gene>
<reference evidence="2 3" key="1">
    <citation type="submission" date="2019-01" db="EMBL/GenBank/DDBJ databases">
        <title>Nocardioides guangzhouensis sp. nov., an actinobacterium isolated from soil.</title>
        <authorList>
            <person name="Fu Y."/>
            <person name="Cai Y."/>
            <person name="Lin Z."/>
            <person name="Chen P."/>
        </authorList>
    </citation>
    <scope>NUCLEOTIDE SEQUENCE [LARGE SCALE GENOMIC DNA]</scope>
    <source>
        <strain evidence="2 3">130</strain>
    </source>
</reference>
<evidence type="ECO:0000259" key="1">
    <source>
        <dbReference type="SMART" id="SM00861"/>
    </source>
</evidence>
<feature type="domain" description="Transketolase-like pyrimidine-binding" evidence="1">
    <location>
        <begin position="1"/>
        <end position="165"/>
    </location>
</feature>
<dbReference type="Proteomes" id="UP000295198">
    <property type="component" value="Unassembled WGS sequence"/>
</dbReference>
<evidence type="ECO:0000313" key="2">
    <source>
        <dbReference type="EMBL" id="RYP85264.1"/>
    </source>
</evidence>
<dbReference type="SUPFAM" id="SSF52518">
    <property type="entry name" value="Thiamin diphosphate-binding fold (THDP-binding)"/>
    <property type="match status" value="1"/>
</dbReference>